<dbReference type="Proteomes" id="UP001601422">
    <property type="component" value="Unassembled WGS sequence"/>
</dbReference>
<keyword evidence="2" id="KW-1185">Reference proteome</keyword>
<comment type="caution">
    <text evidence="1">The sequence shown here is derived from an EMBL/GenBank/DDBJ whole genome shotgun (WGS) entry which is preliminary data.</text>
</comment>
<reference evidence="1 2" key="1">
    <citation type="submission" date="2024-10" db="EMBL/GenBank/DDBJ databases">
        <title>The Natural Products Discovery Center: Release of the First 8490 Sequenced Strains for Exploring Actinobacteria Biosynthetic Diversity.</title>
        <authorList>
            <person name="Kalkreuter E."/>
            <person name="Kautsar S.A."/>
            <person name="Yang D."/>
            <person name="Bader C.D."/>
            <person name="Teijaro C.N."/>
            <person name="Fluegel L."/>
            <person name="Davis C.M."/>
            <person name="Simpson J.R."/>
            <person name="Lauterbach L."/>
            <person name="Steele A.D."/>
            <person name="Gui C."/>
            <person name="Meng S."/>
            <person name="Li G."/>
            <person name="Viehrig K."/>
            <person name="Ye F."/>
            <person name="Su P."/>
            <person name="Kiefer A.F."/>
            <person name="Nichols A."/>
            <person name="Cepeda A.J."/>
            <person name="Yan W."/>
            <person name="Fan B."/>
            <person name="Jiang Y."/>
            <person name="Adhikari A."/>
            <person name="Zheng C.-J."/>
            <person name="Schuster L."/>
            <person name="Cowan T.M."/>
            <person name="Smanski M.J."/>
            <person name="Chevrette M.G."/>
            <person name="De Carvalho L.P.S."/>
            <person name="Shen B."/>
        </authorList>
    </citation>
    <scope>NUCLEOTIDE SEQUENCE [LARGE SCALE GENOMIC DNA]</scope>
    <source>
        <strain evidence="1 2">NPDC005497</strain>
    </source>
</reference>
<protein>
    <submittedName>
        <fullName evidence="1">Uncharacterized protein</fullName>
    </submittedName>
</protein>
<evidence type="ECO:0000313" key="2">
    <source>
        <dbReference type="Proteomes" id="UP001601422"/>
    </source>
</evidence>
<organism evidence="1 2">
    <name type="scientific">Streptomyces tibetensis</name>
    <dbReference type="NCBI Taxonomy" id="2382123"/>
    <lineage>
        <taxon>Bacteria</taxon>
        <taxon>Bacillati</taxon>
        <taxon>Actinomycetota</taxon>
        <taxon>Actinomycetes</taxon>
        <taxon>Kitasatosporales</taxon>
        <taxon>Streptomycetaceae</taxon>
        <taxon>Streptomyces</taxon>
    </lineage>
</organism>
<sequence>MTFSTHASYGSSTARAGTTGCWRATLSPGHPAPTLAEVPVAACGTAGKAS</sequence>
<proteinExistence type="predicted"/>
<accession>A0ABW6MNZ2</accession>
<evidence type="ECO:0000313" key="1">
    <source>
        <dbReference type="EMBL" id="MFF0002068.1"/>
    </source>
</evidence>
<gene>
    <name evidence="1" type="ORF">ACFYQT_01195</name>
</gene>
<dbReference type="RefSeq" id="WP_361939539.1">
    <property type="nucleotide sequence ID" value="NZ_JBEXVS010000004.1"/>
</dbReference>
<name>A0ABW6MNZ2_9ACTN</name>
<dbReference type="EMBL" id="JBIAJP010000001">
    <property type="protein sequence ID" value="MFF0002068.1"/>
    <property type="molecule type" value="Genomic_DNA"/>
</dbReference>